<evidence type="ECO:0000313" key="2">
    <source>
        <dbReference type="Proteomes" id="UP000003174"/>
    </source>
</evidence>
<comment type="caution">
    <text evidence="1">The sequence shown here is derived from an EMBL/GenBank/DDBJ whole genome shotgun (WGS) entry which is preliminary data.</text>
</comment>
<protein>
    <submittedName>
        <fullName evidence="1">Uncharacterized protein</fullName>
    </submittedName>
</protein>
<evidence type="ECO:0000313" key="1">
    <source>
        <dbReference type="EMBL" id="EEG37048.1"/>
    </source>
</evidence>
<sequence length="47" mass="5637">MVIFAVLYGQMQNLTQQNLTQLIQTLIYEKESKANFIPLRWTFRFAQ</sequence>
<dbReference type="AlphaFoldDB" id="C0EUK0"/>
<dbReference type="Proteomes" id="UP000003174">
    <property type="component" value="Unassembled WGS sequence"/>
</dbReference>
<dbReference type="EMBL" id="ACEP01000054">
    <property type="protein sequence ID" value="EEG37048.1"/>
    <property type="molecule type" value="Genomic_DNA"/>
</dbReference>
<reference evidence="1 2" key="1">
    <citation type="submission" date="2009-01" db="EMBL/GenBank/DDBJ databases">
        <authorList>
            <person name="Fulton L."/>
            <person name="Clifton S."/>
            <person name="Fulton B."/>
            <person name="Xu J."/>
            <person name="Minx P."/>
            <person name="Pepin K.H."/>
            <person name="Johnson M."/>
            <person name="Bhonagiri V."/>
            <person name="Nash W.E."/>
            <person name="Mardis E.R."/>
            <person name="Wilson R.K."/>
        </authorList>
    </citation>
    <scope>NUCLEOTIDE SEQUENCE [LARGE SCALE GENOMIC DNA]</scope>
    <source>
        <strain evidence="1 2">DSM 3353</strain>
    </source>
</reference>
<reference evidence="1 2" key="2">
    <citation type="submission" date="2009-02" db="EMBL/GenBank/DDBJ databases">
        <title>Draft genome sequence of Eubacterium hallii (DSM 3353).</title>
        <authorList>
            <person name="Sudarsanam P."/>
            <person name="Ley R."/>
            <person name="Guruge J."/>
            <person name="Turnbaugh P.J."/>
            <person name="Mahowald M."/>
            <person name="Liep D."/>
            <person name="Gordon J."/>
        </authorList>
    </citation>
    <scope>NUCLEOTIDE SEQUENCE [LARGE SCALE GENOMIC DNA]</scope>
    <source>
        <strain evidence="1 2">DSM 3353</strain>
    </source>
</reference>
<accession>C0EUK0</accession>
<gene>
    <name evidence="1" type="ORF">EUBHAL_01084</name>
</gene>
<proteinExistence type="predicted"/>
<name>C0EUK0_9FIRM</name>
<organism evidence="1 2">
    <name type="scientific">Anaerobutyricum hallii DSM 3353</name>
    <dbReference type="NCBI Taxonomy" id="411469"/>
    <lineage>
        <taxon>Bacteria</taxon>
        <taxon>Bacillati</taxon>
        <taxon>Bacillota</taxon>
        <taxon>Clostridia</taxon>
        <taxon>Lachnospirales</taxon>
        <taxon>Lachnospiraceae</taxon>
        <taxon>Anaerobutyricum</taxon>
    </lineage>
</organism>